<dbReference type="PANTHER" id="PTHR38693:SF1">
    <property type="entry name" value="UBIQUINONE BIOSYNTHESIS ACCESSORY FACTOR UBIJ"/>
    <property type="match status" value="1"/>
</dbReference>
<feature type="domain" description="SCP2" evidence="1">
    <location>
        <begin position="39"/>
        <end position="128"/>
    </location>
</feature>
<dbReference type="AlphaFoldDB" id="C9Y8G7"/>
<gene>
    <name evidence="2" type="ORF">Csp_A04180</name>
</gene>
<dbReference type="GO" id="GO:0006744">
    <property type="term" value="P:ubiquinone biosynthetic process"/>
    <property type="evidence" value="ECO:0007669"/>
    <property type="project" value="InterPro"/>
</dbReference>
<organism evidence="2">
    <name type="scientific">Curvibacter symbiont subsp. Hydra magnipapillata</name>
    <dbReference type="NCBI Taxonomy" id="667019"/>
    <lineage>
        <taxon>Bacteria</taxon>
        <taxon>Pseudomonadati</taxon>
        <taxon>Pseudomonadota</taxon>
        <taxon>Betaproteobacteria</taxon>
        <taxon>Burkholderiales</taxon>
        <taxon>Comamonadaceae</taxon>
        <taxon>Curvibacter</taxon>
    </lineage>
</organism>
<protein>
    <recommendedName>
        <fullName evidence="1">SCP2 domain-containing protein</fullName>
    </recommendedName>
</protein>
<dbReference type="PANTHER" id="PTHR38693">
    <property type="entry name" value="UBIQUINONE BIOSYNTHESIS PROTEIN UBIJ"/>
    <property type="match status" value="1"/>
</dbReference>
<dbReference type="InterPro" id="IPR038989">
    <property type="entry name" value="UbiJ"/>
</dbReference>
<dbReference type="InterPro" id="IPR003033">
    <property type="entry name" value="SCP2_sterol-bd_dom"/>
</dbReference>
<sequence length="184" mass="20194">MATQSPFSMLEGLFQNLPSALTPPAWAIEESHRRVVLLLNHVLQQEPQAMERLARQKGRVIHTQWREFTFRVQATPAGLLDLAGADAKPDLTLTITEDSPYAIAQAVMQGGKPSVRIEGDVQLAAEVNWLADHVRWDVEEDLSKILGDAPAHMLMQTCRTMGQALQQFVGKRGAASSESSGKAP</sequence>
<name>C9Y8G7_CURXX</name>
<reference evidence="2" key="1">
    <citation type="journal article" date="2010" name="Nature">
        <title>The dynamic genome of Hydra.</title>
        <authorList>
            <person name="Chapman J.A."/>
            <person name="Kirkness E.F."/>
            <person name="Simakov O."/>
            <person name="Hampson S.E."/>
            <person name="Mitros T."/>
            <person name="Weinmaier T."/>
            <person name="Rattei T."/>
            <person name="Balasubramanian P.G."/>
            <person name="Borman J."/>
            <person name="Busam D."/>
            <person name="Disbennett K."/>
            <person name="Pfannkoch C."/>
            <person name="Sumin N."/>
            <person name="Sutton G."/>
            <person name="Viswanathan L."/>
            <person name="Walenz B."/>
            <person name="Goodstein D.M."/>
            <person name="Hellsten U."/>
            <person name="Kawashima T."/>
            <person name="Prochnik S.E."/>
            <person name="Putnam N.H."/>
            <person name="Shu S."/>
            <person name="Blumberg B."/>
            <person name="Dana C.E."/>
            <person name="Gee L."/>
            <person name="Kibler D.F."/>
            <person name="Law L."/>
            <person name="Lindgens D."/>
            <person name="Martinez D.E."/>
            <person name="Peng J."/>
            <person name="Wigge P.A."/>
            <person name="Bertulat B."/>
            <person name="Guder C."/>
            <person name="Nakamura Y."/>
            <person name="Ozbek S."/>
            <person name="Watanabe H."/>
            <person name="Khalturin K."/>
            <person name="Hemmrich G."/>
            <person name="Franke A."/>
            <person name="Augustin R."/>
            <person name="Fraune S."/>
            <person name="Hayakawa E."/>
            <person name="Hayakawa S."/>
            <person name="Hirose M."/>
            <person name="Hwang J."/>
            <person name="Ikeo K."/>
            <person name="Nishimiya-Fujisawa C."/>
            <person name="Ogura A."/>
            <person name="Takahashi T."/>
            <person name="Steinmetz P.R."/>
            <person name="Zhang X."/>
            <person name="Aufschnaiter R."/>
            <person name="Eder M.K."/>
            <person name="Gorny A.K."/>
            <person name="Salvenmoser W."/>
            <person name="Heimberg A.M."/>
            <person name="Wheeler B.M."/>
            <person name="Peterson K.J."/>
            <person name="Boettger A."/>
            <person name="Tischler P."/>
            <person name="Wolf A."/>
            <person name="Gojobori T."/>
            <person name="Remington K.A."/>
            <person name="Strausberg R.L."/>
            <person name="Venter J."/>
            <person name="Technau U."/>
            <person name="Hobmayer B."/>
            <person name="Bosch T.C."/>
            <person name="Holstein T.W."/>
            <person name="Fujisawa T."/>
            <person name="Bode H.R."/>
            <person name="David C.N."/>
            <person name="Rokhsar D.S."/>
            <person name="Steele R.E."/>
        </authorList>
    </citation>
    <scope>NUCLEOTIDE SEQUENCE</scope>
</reference>
<accession>C9Y8G7</accession>
<evidence type="ECO:0000313" key="2">
    <source>
        <dbReference type="EMBL" id="CBA27820.1"/>
    </source>
</evidence>
<evidence type="ECO:0000259" key="1">
    <source>
        <dbReference type="Pfam" id="PF02036"/>
    </source>
</evidence>
<dbReference type="EMBL" id="FN543104">
    <property type="protein sequence ID" value="CBA27820.1"/>
    <property type="molecule type" value="Genomic_DNA"/>
</dbReference>
<proteinExistence type="predicted"/>
<dbReference type="Pfam" id="PF02036">
    <property type="entry name" value="SCP2"/>
    <property type="match status" value="1"/>
</dbReference>